<feature type="domain" description="Cation efflux protein cytoplasmic" evidence="10">
    <location>
        <begin position="234"/>
        <end position="304"/>
    </location>
</feature>
<dbReference type="GO" id="GO:0015341">
    <property type="term" value="F:zinc efflux antiporter activity"/>
    <property type="evidence" value="ECO:0007669"/>
    <property type="project" value="TreeGrafter"/>
</dbReference>
<sequence>MPRDEHRERATTLTPLPEHGHGGRTRAIQRTLLGVLALNVLVGGAKLGYGLLTGSLAMTADGVNSLMDGASNVVGLVAIAVASRPPDPNHPYGHRRFETLTSLAIALFMLLALQEILQSAWHRWQTGAAPTVTALSFAVMLGTLVINLFVAAWERRAGHRLRSSILLADARHTATDVFVTLSVIGGLVAIRLGLPEADLVIALLIALVIAWGAWTIIRDAALSLSDVAPVPAPEIARAARAVPGVEGVHNIRSRGGEGLIWVDMHIQVDPTLRVDEAHDIASDVAARVEQALGEPTDVTVHVEPANPRHLRPTRGYQPDELARVHQQRDRATGS</sequence>
<dbReference type="InterPro" id="IPR050291">
    <property type="entry name" value="CDF_Transporter"/>
</dbReference>
<evidence type="ECO:0000313" key="12">
    <source>
        <dbReference type="Proteomes" id="UP000002027"/>
    </source>
</evidence>
<organism evidence="11 12">
    <name type="scientific">Sphaerobacter thermophilus (strain ATCC 49802 / DSM 20745 / KCCM 41009 / NCIMB 13125 / S 6022)</name>
    <dbReference type="NCBI Taxonomy" id="479434"/>
    <lineage>
        <taxon>Bacteria</taxon>
        <taxon>Pseudomonadati</taxon>
        <taxon>Thermomicrobiota</taxon>
        <taxon>Thermomicrobia</taxon>
        <taxon>Sphaerobacterales</taxon>
        <taxon>Sphaerobacterineae</taxon>
        <taxon>Sphaerobacteraceae</taxon>
        <taxon>Sphaerobacter</taxon>
    </lineage>
</organism>
<feature type="compositionally biased region" description="Basic and acidic residues" evidence="7">
    <location>
        <begin position="1"/>
        <end position="10"/>
    </location>
</feature>
<evidence type="ECO:0000259" key="10">
    <source>
        <dbReference type="Pfam" id="PF16916"/>
    </source>
</evidence>
<dbReference type="InterPro" id="IPR027470">
    <property type="entry name" value="Cation_efflux_CTD"/>
</dbReference>
<evidence type="ECO:0000259" key="9">
    <source>
        <dbReference type="Pfam" id="PF01545"/>
    </source>
</evidence>
<reference evidence="11 12" key="2">
    <citation type="journal article" date="2010" name="Stand. Genomic Sci.">
        <title>Complete genome sequence of Desulfohalobium retbaense type strain (HR(100)).</title>
        <authorList>
            <person name="Spring S."/>
            <person name="Nolan M."/>
            <person name="Lapidus A."/>
            <person name="Glavina Del Rio T."/>
            <person name="Copeland A."/>
            <person name="Tice H."/>
            <person name="Cheng J.F."/>
            <person name="Lucas S."/>
            <person name="Land M."/>
            <person name="Chen F."/>
            <person name="Bruce D."/>
            <person name="Goodwin L."/>
            <person name="Pitluck S."/>
            <person name="Ivanova N."/>
            <person name="Mavromatis K."/>
            <person name="Mikhailova N."/>
            <person name="Pati A."/>
            <person name="Chen A."/>
            <person name="Palaniappan K."/>
            <person name="Hauser L."/>
            <person name="Chang Y.J."/>
            <person name="Jeffries C.D."/>
            <person name="Munk C."/>
            <person name="Kiss H."/>
            <person name="Chain P."/>
            <person name="Han C."/>
            <person name="Brettin T."/>
            <person name="Detter J.C."/>
            <person name="Schuler E."/>
            <person name="Goker M."/>
            <person name="Rohde M."/>
            <person name="Bristow J."/>
            <person name="Eisen J.A."/>
            <person name="Markowitz V."/>
            <person name="Hugenholtz P."/>
            <person name="Kyrpides N.C."/>
            <person name="Klenk H.P."/>
        </authorList>
    </citation>
    <scope>NUCLEOTIDE SEQUENCE [LARGE SCALE GENOMIC DNA]</scope>
    <source>
        <strain evidence="12">ATCC 49802 / DSM 20745 / S 6022</strain>
    </source>
</reference>
<evidence type="ECO:0000256" key="6">
    <source>
        <dbReference type="ARBA" id="ARBA00023136"/>
    </source>
</evidence>
<dbReference type="EMBL" id="CP001824">
    <property type="protein sequence ID" value="ACZ40454.1"/>
    <property type="molecule type" value="Genomic_DNA"/>
</dbReference>
<feature type="domain" description="Cation efflux protein transmembrane" evidence="9">
    <location>
        <begin position="35"/>
        <end position="224"/>
    </location>
</feature>
<dbReference type="SUPFAM" id="SSF161111">
    <property type="entry name" value="Cation efflux protein transmembrane domain-like"/>
    <property type="match status" value="1"/>
</dbReference>
<feature type="region of interest" description="Disordered" evidence="7">
    <location>
        <begin position="1"/>
        <end position="24"/>
    </location>
</feature>
<comment type="subcellular location">
    <subcellularLocation>
        <location evidence="1">Membrane</location>
        <topology evidence="1">Multi-pass membrane protein</topology>
    </subcellularLocation>
</comment>
<feature type="transmembrane region" description="Helical" evidence="8">
    <location>
        <begin position="32"/>
        <end position="51"/>
    </location>
</feature>
<keyword evidence="6 8" id="KW-0472">Membrane</keyword>
<feature type="transmembrane region" description="Helical" evidence="8">
    <location>
        <begin position="133"/>
        <end position="153"/>
    </location>
</feature>
<reference evidence="12" key="1">
    <citation type="submission" date="2009-11" db="EMBL/GenBank/DDBJ databases">
        <title>The complete chromosome 2 of Sphaerobacter thermophilus DSM 20745.</title>
        <authorList>
            <person name="Lucas S."/>
            <person name="Copeland A."/>
            <person name="Lapidus A."/>
            <person name="Glavina del Rio T."/>
            <person name="Dalin E."/>
            <person name="Tice H."/>
            <person name="Bruce D."/>
            <person name="Goodwin L."/>
            <person name="Pitluck S."/>
            <person name="Kyrpides N."/>
            <person name="Mavromatis K."/>
            <person name="Ivanova N."/>
            <person name="Mikhailova N."/>
            <person name="LaButti K.M."/>
            <person name="Clum A."/>
            <person name="Sun H.I."/>
            <person name="Brettin T."/>
            <person name="Detter J.C."/>
            <person name="Han C."/>
            <person name="Larimer F."/>
            <person name="Land M."/>
            <person name="Hauser L."/>
            <person name="Markowitz V."/>
            <person name="Cheng J.F."/>
            <person name="Hugenholtz P."/>
            <person name="Woyke T."/>
            <person name="Wu D."/>
            <person name="Steenblock K."/>
            <person name="Schneider S."/>
            <person name="Pukall R."/>
            <person name="Goeker M."/>
            <person name="Klenk H.P."/>
            <person name="Eisen J.A."/>
        </authorList>
    </citation>
    <scope>NUCLEOTIDE SEQUENCE [LARGE SCALE GENOMIC DNA]</scope>
    <source>
        <strain evidence="12">ATCC 49802 / DSM 20745 / S 6022</strain>
    </source>
</reference>
<dbReference type="FunCoup" id="D1C9G1">
    <property type="interactions" value="425"/>
</dbReference>
<evidence type="ECO:0000256" key="8">
    <source>
        <dbReference type="SAM" id="Phobius"/>
    </source>
</evidence>
<dbReference type="SUPFAM" id="SSF160240">
    <property type="entry name" value="Cation efflux protein cytoplasmic domain-like"/>
    <property type="match status" value="1"/>
</dbReference>
<feature type="compositionally biased region" description="Basic and acidic residues" evidence="7">
    <location>
        <begin position="320"/>
        <end position="334"/>
    </location>
</feature>
<dbReference type="Gene3D" id="1.20.1510.10">
    <property type="entry name" value="Cation efflux protein transmembrane domain"/>
    <property type="match status" value="1"/>
</dbReference>
<protein>
    <submittedName>
        <fullName evidence="11">Cation diffusion facilitator family transporter</fullName>
    </submittedName>
</protein>
<evidence type="ECO:0000256" key="2">
    <source>
        <dbReference type="ARBA" id="ARBA00008114"/>
    </source>
</evidence>
<dbReference type="InterPro" id="IPR058533">
    <property type="entry name" value="Cation_efflux_TM"/>
</dbReference>
<dbReference type="Proteomes" id="UP000002027">
    <property type="component" value="Chromosome 2"/>
</dbReference>
<dbReference type="GO" id="GO:0015093">
    <property type="term" value="F:ferrous iron transmembrane transporter activity"/>
    <property type="evidence" value="ECO:0007669"/>
    <property type="project" value="TreeGrafter"/>
</dbReference>
<dbReference type="InterPro" id="IPR036837">
    <property type="entry name" value="Cation_efflux_CTD_sf"/>
</dbReference>
<dbReference type="Gene3D" id="3.30.70.1350">
    <property type="entry name" value="Cation efflux protein, cytoplasmic domain"/>
    <property type="match status" value="1"/>
</dbReference>
<dbReference type="GO" id="GO:0015086">
    <property type="term" value="F:cadmium ion transmembrane transporter activity"/>
    <property type="evidence" value="ECO:0007669"/>
    <property type="project" value="TreeGrafter"/>
</dbReference>
<dbReference type="AlphaFoldDB" id="D1C9G1"/>
<keyword evidence="12" id="KW-1185">Reference proteome</keyword>
<evidence type="ECO:0000256" key="4">
    <source>
        <dbReference type="ARBA" id="ARBA00022692"/>
    </source>
</evidence>
<evidence type="ECO:0000313" key="11">
    <source>
        <dbReference type="EMBL" id="ACZ40454.1"/>
    </source>
</evidence>
<dbReference type="InterPro" id="IPR027469">
    <property type="entry name" value="Cation_efflux_TMD_sf"/>
</dbReference>
<dbReference type="InParanoid" id="D1C9G1"/>
<dbReference type="GO" id="GO:0006882">
    <property type="term" value="P:intracellular zinc ion homeostasis"/>
    <property type="evidence" value="ECO:0007669"/>
    <property type="project" value="TreeGrafter"/>
</dbReference>
<evidence type="ECO:0000256" key="5">
    <source>
        <dbReference type="ARBA" id="ARBA00022989"/>
    </source>
</evidence>
<dbReference type="InterPro" id="IPR002524">
    <property type="entry name" value="Cation_efflux"/>
</dbReference>
<feature type="transmembrane region" description="Helical" evidence="8">
    <location>
        <begin position="199"/>
        <end position="217"/>
    </location>
</feature>
<feature type="transmembrane region" description="Helical" evidence="8">
    <location>
        <begin position="174"/>
        <end position="193"/>
    </location>
</feature>
<accession>D1C9G1</accession>
<dbReference type="eggNOG" id="COG0053">
    <property type="taxonomic scope" value="Bacteria"/>
</dbReference>
<dbReference type="PANTHER" id="PTHR43840">
    <property type="entry name" value="MITOCHONDRIAL METAL TRANSPORTER 1-RELATED"/>
    <property type="match status" value="1"/>
</dbReference>
<keyword evidence="3" id="KW-0813">Transport</keyword>
<feature type="transmembrane region" description="Helical" evidence="8">
    <location>
        <begin position="103"/>
        <end position="121"/>
    </location>
</feature>
<dbReference type="NCBIfam" id="TIGR01297">
    <property type="entry name" value="CDF"/>
    <property type="match status" value="1"/>
</dbReference>
<keyword evidence="5 8" id="KW-1133">Transmembrane helix</keyword>
<evidence type="ECO:0000256" key="7">
    <source>
        <dbReference type="SAM" id="MobiDB-lite"/>
    </source>
</evidence>
<gene>
    <name evidence="11" type="ordered locus">Sthe_3053</name>
</gene>
<dbReference type="HOGENOM" id="CLU_013430_3_2_0"/>
<dbReference type="Pfam" id="PF01545">
    <property type="entry name" value="Cation_efflux"/>
    <property type="match status" value="1"/>
</dbReference>
<dbReference type="KEGG" id="sti:Sthe_3053"/>
<dbReference type="RefSeq" id="WP_012873489.1">
    <property type="nucleotide sequence ID" value="NC_013524.1"/>
</dbReference>
<dbReference type="Pfam" id="PF16916">
    <property type="entry name" value="ZT_dimer"/>
    <property type="match status" value="1"/>
</dbReference>
<name>D1C9G1_SPHTD</name>
<dbReference type="GO" id="GO:0005886">
    <property type="term" value="C:plasma membrane"/>
    <property type="evidence" value="ECO:0007669"/>
    <property type="project" value="TreeGrafter"/>
</dbReference>
<dbReference type="STRING" id="479434.Sthe_3053"/>
<dbReference type="PANTHER" id="PTHR43840:SF15">
    <property type="entry name" value="MITOCHONDRIAL METAL TRANSPORTER 1-RELATED"/>
    <property type="match status" value="1"/>
</dbReference>
<keyword evidence="4 8" id="KW-0812">Transmembrane</keyword>
<feature type="transmembrane region" description="Helical" evidence="8">
    <location>
        <begin position="63"/>
        <end position="82"/>
    </location>
</feature>
<evidence type="ECO:0000256" key="1">
    <source>
        <dbReference type="ARBA" id="ARBA00004141"/>
    </source>
</evidence>
<comment type="similarity">
    <text evidence="2">Belongs to the cation diffusion facilitator (CDF) transporter (TC 2.A.4) family.</text>
</comment>
<proteinExistence type="inferred from homology"/>
<evidence type="ECO:0000256" key="3">
    <source>
        <dbReference type="ARBA" id="ARBA00022448"/>
    </source>
</evidence>
<feature type="region of interest" description="Disordered" evidence="7">
    <location>
        <begin position="306"/>
        <end position="334"/>
    </location>
</feature>